<evidence type="ECO:0000256" key="2">
    <source>
        <dbReference type="SAM" id="MobiDB-lite"/>
    </source>
</evidence>
<feature type="compositionally biased region" description="Basic and acidic residues" evidence="2">
    <location>
        <begin position="256"/>
        <end position="281"/>
    </location>
</feature>
<feature type="region of interest" description="Disordered" evidence="2">
    <location>
        <begin position="526"/>
        <end position="550"/>
    </location>
</feature>
<feature type="compositionally biased region" description="Polar residues" evidence="2">
    <location>
        <begin position="67"/>
        <end position="116"/>
    </location>
</feature>
<evidence type="ECO:0000313" key="3">
    <source>
        <dbReference type="EMBL" id="RPA83413.1"/>
    </source>
</evidence>
<protein>
    <submittedName>
        <fullName evidence="3">Uncharacterized protein</fullName>
    </submittedName>
</protein>
<evidence type="ECO:0000256" key="1">
    <source>
        <dbReference type="SAM" id="Coils"/>
    </source>
</evidence>
<feature type="compositionally biased region" description="Polar residues" evidence="2">
    <location>
        <begin position="145"/>
        <end position="159"/>
    </location>
</feature>
<dbReference type="EMBL" id="ML119664">
    <property type="protein sequence ID" value="RPA83413.1"/>
    <property type="molecule type" value="Genomic_DNA"/>
</dbReference>
<keyword evidence="1" id="KW-0175">Coiled coil</keyword>
<organism evidence="3 4">
    <name type="scientific">Ascobolus immersus RN42</name>
    <dbReference type="NCBI Taxonomy" id="1160509"/>
    <lineage>
        <taxon>Eukaryota</taxon>
        <taxon>Fungi</taxon>
        <taxon>Dikarya</taxon>
        <taxon>Ascomycota</taxon>
        <taxon>Pezizomycotina</taxon>
        <taxon>Pezizomycetes</taxon>
        <taxon>Pezizales</taxon>
        <taxon>Ascobolaceae</taxon>
        <taxon>Ascobolus</taxon>
    </lineage>
</organism>
<gene>
    <name evidence="3" type="ORF">BJ508DRAFT_324450</name>
</gene>
<feature type="compositionally biased region" description="Polar residues" evidence="2">
    <location>
        <begin position="282"/>
        <end position="297"/>
    </location>
</feature>
<accession>A0A3N4IBE5</accession>
<feature type="compositionally biased region" description="Basic residues" evidence="2">
    <location>
        <begin position="536"/>
        <end position="550"/>
    </location>
</feature>
<reference evidence="3 4" key="1">
    <citation type="journal article" date="2018" name="Nat. Ecol. Evol.">
        <title>Pezizomycetes genomes reveal the molecular basis of ectomycorrhizal truffle lifestyle.</title>
        <authorList>
            <person name="Murat C."/>
            <person name="Payen T."/>
            <person name="Noel B."/>
            <person name="Kuo A."/>
            <person name="Morin E."/>
            <person name="Chen J."/>
            <person name="Kohler A."/>
            <person name="Krizsan K."/>
            <person name="Balestrini R."/>
            <person name="Da Silva C."/>
            <person name="Montanini B."/>
            <person name="Hainaut M."/>
            <person name="Levati E."/>
            <person name="Barry K.W."/>
            <person name="Belfiori B."/>
            <person name="Cichocki N."/>
            <person name="Clum A."/>
            <person name="Dockter R.B."/>
            <person name="Fauchery L."/>
            <person name="Guy J."/>
            <person name="Iotti M."/>
            <person name="Le Tacon F."/>
            <person name="Lindquist E.A."/>
            <person name="Lipzen A."/>
            <person name="Malagnac F."/>
            <person name="Mello A."/>
            <person name="Molinier V."/>
            <person name="Miyauchi S."/>
            <person name="Poulain J."/>
            <person name="Riccioni C."/>
            <person name="Rubini A."/>
            <person name="Sitrit Y."/>
            <person name="Splivallo R."/>
            <person name="Traeger S."/>
            <person name="Wang M."/>
            <person name="Zifcakova L."/>
            <person name="Wipf D."/>
            <person name="Zambonelli A."/>
            <person name="Paolocci F."/>
            <person name="Nowrousian M."/>
            <person name="Ottonello S."/>
            <person name="Baldrian P."/>
            <person name="Spatafora J.W."/>
            <person name="Henrissat B."/>
            <person name="Nagy L.G."/>
            <person name="Aury J.M."/>
            <person name="Wincker P."/>
            <person name="Grigoriev I.V."/>
            <person name="Bonfante P."/>
            <person name="Martin F.M."/>
        </authorList>
    </citation>
    <scope>NUCLEOTIDE SEQUENCE [LARGE SCALE GENOMIC DNA]</scope>
    <source>
        <strain evidence="3 4">RN42</strain>
    </source>
</reference>
<evidence type="ECO:0000313" key="4">
    <source>
        <dbReference type="Proteomes" id="UP000275078"/>
    </source>
</evidence>
<dbReference type="AlphaFoldDB" id="A0A3N4IBE5"/>
<keyword evidence="4" id="KW-1185">Reference proteome</keyword>
<sequence length="550" mass="60932">MESNAQFNLIKSLSAEDKKWLLKKGKENTLPVRPTDQSFSVIKQRLQKTDDDVMTIISIIRSLVAKKQQSATRPSLPSTQQTSGSRQPSRVNSGSSTKTQAKSQQFRSHSPSSTPLHQLESPRQRPLPALDTQTATVPLGPDTLRQQQKAGQQPLRQYLSSTTNKSSGNSSSSHAATPQPPAQFSESIRTRQPAISAPVRNQSQAAEDREETVQHTDDNPTEPDPIRPEIAIPLPDARLSNPPLKSEPFYATQKSESSKTDEKEGLFEDLHSRAQSLRRDSTSSNVLPRSFRSSTRQLDPPSIFQTPHHPASDQHLLRAMTPASPTFSSPAFKRRREETCDSGLGSSMRDSVEHIRSDYPASYASSVSGSVAQNVFDGASQISAGFMERMNATSDILRNHWDELNSVKVNLSTAEKDLQLEKKQVATLQKQVSSLTDVLTAVQAEKTVALSNIAELQADNSLLQRRNDDLVSENTTLRAQIQEAALPKPKRVRIVRGPDDVPKPRIQTTAAINKLKLLKDEADKFVAHGGPPVRKMPSRNRRSPRLRRLR</sequence>
<dbReference type="Proteomes" id="UP000275078">
    <property type="component" value="Unassembled WGS sequence"/>
</dbReference>
<feature type="coiled-coil region" evidence="1">
    <location>
        <begin position="404"/>
        <end position="473"/>
    </location>
</feature>
<name>A0A3N4IBE5_ASCIM</name>
<feature type="region of interest" description="Disordered" evidence="2">
    <location>
        <begin position="145"/>
        <end position="309"/>
    </location>
</feature>
<feature type="compositionally biased region" description="Low complexity" evidence="2">
    <location>
        <begin position="160"/>
        <end position="173"/>
    </location>
</feature>
<proteinExistence type="predicted"/>
<feature type="region of interest" description="Disordered" evidence="2">
    <location>
        <begin position="67"/>
        <end position="127"/>
    </location>
</feature>